<dbReference type="InterPro" id="IPR036390">
    <property type="entry name" value="WH_DNA-bd_sf"/>
</dbReference>
<dbReference type="Pfam" id="PF17805">
    <property type="entry name" value="AsnC_trans_reg2"/>
    <property type="match status" value="1"/>
</dbReference>
<comment type="catalytic activity">
    <reaction evidence="5">
        <text>siroheme + 2 H(+) = 12,18-didecarboxysiroheme + 2 CO2</text>
        <dbReference type="Rhea" id="RHEA:19093"/>
        <dbReference type="ChEBI" id="CHEBI:15378"/>
        <dbReference type="ChEBI" id="CHEBI:16526"/>
        <dbReference type="ChEBI" id="CHEBI:60052"/>
        <dbReference type="ChEBI" id="CHEBI:140497"/>
        <dbReference type="EC" id="4.1.1.111"/>
    </reaction>
</comment>
<name>A0A1H6MEP2_9RHOB</name>
<dbReference type="RefSeq" id="WP_090847814.1">
    <property type="nucleotide sequence ID" value="NZ_FNXG01000003.1"/>
</dbReference>
<comment type="similarity">
    <text evidence="3">Belongs to the Ahb/Nir family.</text>
</comment>
<dbReference type="STRING" id="65735.SAMN04488075_1929"/>
<dbReference type="InterPro" id="IPR050684">
    <property type="entry name" value="HTH-Siroheme_Decarb"/>
</dbReference>
<evidence type="ECO:0000256" key="5">
    <source>
        <dbReference type="ARBA" id="ARBA00048470"/>
    </source>
</evidence>
<evidence type="ECO:0000313" key="9">
    <source>
        <dbReference type="EMBL" id="SEH96300.1"/>
    </source>
</evidence>
<keyword evidence="1" id="KW-0456">Lyase</keyword>
<evidence type="ECO:0000259" key="8">
    <source>
        <dbReference type="Pfam" id="PF22451"/>
    </source>
</evidence>
<dbReference type="PANTHER" id="PTHR43413">
    <property type="entry name" value="TRANSCRIPTIONAL REGULATOR, ASNC FAMILY"/>
    <property type="match status" value="1"/>
</dbReference>
<dbReference type="OrthoDB" id="9806536at2"/>
<dbReference type="FunFam" id="3.30.70.3460:FF:000001">
    <property type="entry name" value="Heme d1 biosynthesis protein NirG"/>
    <property type="match status" value="1"/>
</dbReference>
<dbReference type="GO" id="GO:0003677">
    <property type="term" value="F:DNA binding"/>
    <property type="evidence" value="ECO:0007669"/>
    <property type="project" value="UniProtKB-KW"/>
</dbReference>
<keyword evidence="9" id="KW-0238">DNA-binding</keyword>
<keyword evidence="10" id="KW-1185">Reference proteome</keyword>
<dbReference type="InterPro" id="IPR053953">
    <property type="entry name" value="NirdL-like_HTH"/>
</dbReference>
<dbReference type="PANTHER" id="PTHR43413:SF1">
    <property type="entry name" value="SIROHEME DECARBOXYLASE NIRL SUBUNIT"/>
    <property type="match status" value="1"/>
</dbReference>
<evidence type="ECO:0000313" key="10">
    <source>
        <dbReference type="Proteomes" id="UP000199125"/>
    </source>
</evidence>
<dbReference type="SMART" id="SM00344">
    <property type="entry name" value="HTH_ASNC"/>
    <property type="match status" value="1"/>
</dbReference>
<dbReference type="InterPro" id="IPR036388">
    <property type="entry name" value="WH-like_DNA-bd_sf"/>
</dbReference>
<dbReference type="Gene3D" id="3.30.70.3460">
    <property type="match status" value="1"/>
</dbReference>
<evidence type="ECO:0000256" key="1">
    <source>
        <dbReference type="ARBA" id="ARBA00023239"/>
    </source>
</evidence>
<comment type="pathway">
    <text evidence="2">Porphyrin-containing compound metabolism.</text>
</comment>
<dbReference type="InterPro" id="IPR040523">
    <property type="entry name" value="AsnC_trans_reg2"/>
</dbReference>
<dbReference type="EMBL" id="FNXG01000003">
    <property type="protein sequence ID" value="SEH96300.1"/>
    <property type="molecule type" value="Genomic_DNA"/>
</dbReference>
<feature type="domain" description="Siroheme decarboxylase NirL-like HTH" evidence="8">
    <location>
        <begin position="18"/>
        <end position="63"/>
    </location>
</feature>
<reference evidence="10" key="1">
    <citation type="submission" date="2016-10" db="EMBL/GenBank/DDBJ databases">
        <authorList>
            <person name="Varghese N."/>
            <person name="Submissions S."/>
        </authorList>
    </citation>
    <scope>NUCLEOTIDE SEQUENCE [LARGE SCALE GENOMIC DNA]</scope>
    <source>
        <strain evidence="10">DSM 11593</strain>
    </source>
</reference>
<feature type="domain" description="Siroheme decarboxylase AsnC-like ligand binding" evidence="7">
    <location>
        <begin position="80"/>
        <end position="152"/>
    </location>
</feature>
<dbReference type="SUPFAM" id="SSF46785">
    <property type="entry name" value="Winged helix' DNA-binding domain"/>
    <property type="match status" value="1"/>
</dbReference>
<evidence type="ECO:0000256" key="6">
    <source>
        <dbReference type="ARBA" id="ARBA00073232"/>
    </source>
</evidence>
<dbReference type="InterPro" id="IPR019888">
    <property type="entry name" value="Tscrpt_reg_AsnC-like"/>
</dbReference>
<evidence type="ECO:0000259" key="7">
    <source>
        <dbReference type="Pfam" id="PF17805"/>
    </source>
</evidence>
<evidence type="ECO:0000256" key="3">
    <source>
        <dbReference type="ARBA" id="ARBA00023457"/>
    </source>
</evidence>
<evidence type="ECO:0000256" key="4">
    <source>
        <dbReference type="ARBA" id="ARBA00023471"/>
    </source>
</evidence>
<sequence length="160" mass="17843">MTRPSRQILPQDALDDTDRAILNALQDGFPLTPCPYDDAAEPLGIAGSELISRLTRMRQIGAITRFGPFFDAAAMGGAFCLCAMAVPEDRFDEVLAQVNAHPEVAHNYERTHALNMWFVLATDRPEGIERTAKTIEKETGLKVMLFPKLEEYFIGFRVQA</sequence>
<dbReference type="AlphaFoldDB" id="A0A1H6MEP2"/>
<accession>A0A1H6MEP2</accession>
<dbReference type="Proteomes" id="UP000199125">
    <property type="component" value="Unassembled WGS sequence"/>
</dbReference>
<dbReference type="GO" id="GO:0016829">
    <property type="term" value="F:lyase activity"/>
    <property type="evidence" value="ECO:0007669"/>
    <property type="project" value="UniProtKB-KW"/>
</dbReference>
<dbReference type="Pfam" id="PF22451">
    <property type="entry name" value="NirdL-like_HTH"/>
    <property type="match status" value="1"/>
</dbReference>
<evidence type="ECO:0000256" key="2">
    <source>
        <dbReference type="ARBA" id="ARBA00023444"/>
    </source>
</evidence>
<proteinExistence type="inferred from homology"/>
<dbReference type="EC" id="4.1.1.111" evidence="4"/>
<organism evidence="9 10">
    <name type="scientific">Paracoccus alkenifer</name>
    <dbReference type="NCBI Taxonomy" id="65735"/>
    <lineage>
        <taxon>Bacteria</taxon>
        <taxon>Pseudomonadati</taxon>
        <taxon>Pseudomonadota</taxon>
        <taxon>Alphaproteobacteria</taxon>
        <taxon>Rhodobacterales</taxon>
        <taxon>Paracoccaceae</taxon>
        <taxon>Paracoccus</taxon>
    </lineage>
</organism>
<dbReference type="Gene3D" id="1.10.10.10">
    <property type="entry name" value="Winged helix-like DNA-binding domain superfamily/Winged helix DNA-binding domain"/>
    <property type="match status" value="1"/>
</dbReference>
<protein>
    <recommendedName>
        <fullName evidence="6">Siroheme decarboxylase NirG subunit</fullName>
        <ecNumber evidence="4">4.1.1.111</ecNumber>
    </recommendedName>
</protein>
<gene>
    <name evidence="9" type="ORF">SAMN04488075_1929</name>
</gene>